<dbReference type="GO" id="GO:0004314">
    <property type="term" value="F:[acyl-carrier-protein] S-malonyltransferase activity"/>
    <property type="evidence" value="ECO:0007669"/>
    <property type="project" value="UniProtKB-EC"/>
</dbReference>
<evidence type="ECO:0000313" key="6">
    <source>
        <dbReference type="EMBL" id="EDP94620.1"/>
    </source>
</evidence>
<evidence type="ECO:0000256" key="1">
    <source>
        <dbReference type="ARBA" id="ARBA00013258"/>
    </source>
</evidence>
<dbReference type="InterPro" id="IPR004410">
    <property type="entry name" value="Malonyl_CoA-ACP_transAc_FabD"/>
</dbReference>
<gene>
    <name evidence="6" type="ORF">KAOT1_04365</name>
</gene>
<dbReference type="SUPFAM" id="SSF55048">
    <property type="entry name" value="Probable ACP-binding domain of malonyl-CoA ACP transacylase"/>
    <property type="match status" value="1"/>
</dbReference>
<dbReference type="STRING" id="391587.KAOT1_04365"/>
<dbReference type="GO" id="GO:0006633">
    <property type="term" value="P:fatty acid biosynthetic process"/>
    <property type="evidence" value="ECO:0007669"/>
    <property type="project" value="TreeGrafter"/>
</dbReference>
<dbReference type="EC" id="2.3.1.39" evidence="1"/>
<dbReference type="AlphaFoldDB" id="A9EAE4"/>
<name>A9EAE4_9FLAO</name>
<comment type="caution">
    <text evidence="6">The sequence shown here is derived from an EMBL/GenBank/DDBJ whole genome shotgun (WGS) entry which is preliminary data.</text>
</comment>
<evidence type="ECO:0000256" key="4">
    <source>
        <dbReference type="ARBA" id="ARBA00048462"/>
    </source>
</evidence>
<evidence type="ECO:0000313" key="7">
    <source>
        <dbReference type="Proteomes" id="UP000002945"/>
    </source>
</evidence>
<dbReference type="Gene3D" id="3.30.70.250">
    <property type="entry name" value="Malonyl-CoA ACP transacylase, ACP-binding"/>
    <property type="match status" value="1"/>
</dbReference>
<evidence type="ECO:0000256" key="2">
    <source>
        <dbReference type="ARBA" id="ARBA00022679"/>
    </source>
</evidence>
<evidence type="ECO:0000259" key="5">
    <source>
        <dbReference type="SMART" id="SM00827"/>
    </source>
</evidence>
<keyword evidence="2" id="KW-0808">Transferase</keyword>
<sequence>MKKTFLFPGQGSQKRGMGEGLFDEFPELTKKADKILGYSIKELCLEDPNKQLNQTQFTQPALYVVNALSYQKKLKDGEKEPDFVAGHSLGEYNALQAAGVFSFESGLKFVKKRGELMSEAKNGGMAAILNSSEEQIKEILKDAKLETIDIANLNAGSQIVISGLKEDINNAQAFFEKAGVMFIPLNTSGAFHSRYMKEAADEFEKFLKRKRFYKPKIEVIANTTGKPYDDKKVAEHLVDQLYNSVRWSDSMTYLLEKGDMEFEELGVGDVLTKLSGYIKRDFAKKEKASTVEKPVKKSEAKKVKTAKKPSGDSLELVAQWNASNPVGTKVKSDFYDSELETRTEAMVLFGHRAAVYMKGYNGYFDLREVTPA</sequence>
<dbReference type="OrthoDB" id="9805460at2"/>
<dbReference type="Pfam" id="PF00698">
    <property type="entry name" value="Acyl_transf_1"/>
    <property type="match status" value="1"/>
</dbReference>
<organism evidence="6 7">
    <name type="scientific">Kordia algicida OT-1</name>
    <dbReference type="NCBI Taxonomy" id="391587"/>
    <lineage>
        <taxon>Bacteria</taxon>
        <taxon>Pseudomonadati</taxon>
        <taxon>Bacteroidota</taxon>
        <taxon>Flavobacteriia</taxon>
        <taxon>Flavobacteriales</taxon>
        <taxon>Flavobacteriaceae</taxon>
        <taxon>Kordia</taxon>
    </lineage>
</organism>
<comment type="catalytic activity">
    <reaction evidence="4">
        <text>holo-[ACP] + malonyl-CoA = malonyl-[ACP] + CoA</text>
        <dbReference type="Rhea" id="RHEA:41792"/>
        <dbReference type="Rhea" id="RHEA-COMP:9623"/>
        <dbReference type="Rhea" id="RHEA-COMP:9685"/>
        <dbReference type="ChEBI" id="CHEBI:57287"/>
        <dbReference type="ChEBI" id="CHEBI:57384"/>
        <dbReference type="ChEBI" id="CHEBI:64479"/>
        <dbReference type="ChEBI" id="CHEBI:78449"/>
        <dbReference type="EC" id="2.3.1.39"/>
    </reaction>
</comment>
<dbReference type="GO" id="GO:0005829">
    <property type="term" value="C:cytosol"/>
    <property type="evidence" value="ECO:0007669"/>
    <property type="project" value="TreeGrafter"/>
</dbReference>
<dbReference type="InterPro" id="IPR050858">
    <property type="entry name" value="Mal-CoA-ACP_Trans/PKS_FabD"/>
</dbReference>
<dbReference type="InterPro" id="IPR001227">
    <property type="entry name" value="Ac_transferase_dom_sf"/>
</dbReference>
<dbReference type="PANTHER" id="PTHR42681">
    <property type="entry name" value="MALONYL-COA-ACYL CARRIER PROTEIN TRANSACYLASE, MITOCHONDRIAL"/>
    <property type="match status" value="1"/>
</dbReference>
<keyword evidence="7" id="KW-1185">Reference proteome</keyword>
<dbReference type="NCBIfam" id="TIGR00128">
    <property type="entry name" value="fabD"/>
    <property type="match status" value="1"/>
</dbReference>
<proteinExistence type="predicted"/>
<keyword evidence="3" id="KW-0012">Acyltransferase</keyword>
<dbReference type="eggNOG" id="COG0331">
    <property type="taxonomic scope" value="Bacteria"/>
</dbReference>
<dbReference type="Proteomes" id="UP000002945">
    <property type="component" value="Unassembled WGS sequence"/>
</dbReference>
<dbReference type="EMBL" id="ABIB01000015">
    <property type="protein sequence ID" value="EDP94620.1"/>
    <property type="molecule type" value="Genomic_DNA"/>
</dbReference>
<dbReference type="PANTHER" id="PTHR42681:SF1">
    <property type="entry name" value="MALONYL-COA-ACYL CARRIER PROTEIN TRANSACYLASE, MITOCHONDRIAL"/>
    <property type="match status" value="1"/>
</dbReference>
<reference evidence="6 7" key="1">
    <citation type="journal article" date="2011" name="J. Bacteriol.">
        <title>Genome sequence of the algicidal bacterium Kordia algicida OT-1.</title>
        <authorList>
            <person name="Lee H.S."/>
            <person name="Kang S.G."/>
            <person name="Kwon K.K."/>
            <person name="Lee J.H."/>
            <person name="Kim S.J."/>
        </authorList>
    </citation>
    <scope>NUCLEOTIDE SEQUENCE [LARGE SCALE GENOMIC DNA]</scope>
    <source>
        <strain evidence="6 7">OT-1</strain>
    </source>
</reference>
<dbReference type="HOGENOM" id="CLU_030558_1_3_10"/>
<dbReference type="SUPFAM" id="SSF52151">
    <property type="entry name" value="FabD/lysophospholipase-like"/>
    <property type="match status" value="1"/>
</dbReference>
<dbReference type="InterPro" id="IPR016036">
    <property type="entry name" value="Malonyl_transacylase_ACP-bd"/>
</dbReference>
<dbReference type="Gene3D" id="3.40.366.10">
    <property type="entry name" value="Malonyl-Coenzyme A Acyl Carrier Protein, domain 2"/>
    <property type="match status" value="1"/>
</dbReference>
<dbReference type="RefSeq" id="WP_007093444.1">
    <property type="nucleotide sequence ID" value="NZ_CP142125.1"/>
</dbReference>
<dbReference type="SMART" id="SM00827">
    <property type="entry name" value="PKS_AT"/>
    <property type="match status" value="1"/>
</dbReference>
<protein>
    <recommendedName>
        <fullName evidence="1">[acyl-carrier-protein] S-malonyltransferase</fullName>
        <ecNumber evidence="1">2.3.1.39</ecNumber>
    </recommendedName>
</protein>
<accession>A9EAE4</accession>
<dbReference type="InterPro" id="IPR014043">
    <property type="entry name" value="Acyl_transferase_dom"/>
</dbReference>
<feature type="domain" description="Malonyl-CoA:ACP transacylase (MAT)" evidence="5">
    <location>
        <begin position="6"/>
        <end position="324"/>
    </location>
</feature>
<evidence type="ECO:0000256" key="3">
    <source>
        <dbReference type="ARBA" id="ARBA00023315"/>
    </source>
</evidence>
<dbReference type="InterPro" id="IPR016035">
    <property type="entry name" value="Acyl_Trfase/lysoPLipase"/>
</dbReference>